<dbReference type="PANTHER" id="PTHR33938">
    <property type="entry name" value="FERULOYL ESTERASE B-RELATED"/>
    <property type="match status" value="1"/>
</dbReference>
<evidence type="ECO:0000313" key="8">
    <source>
        <dbReference type="EMBL" id="GLB40784.1"/>
    </source>
</evidence>
<keyword evidence="4 7" id="KW-0378">Hydrolase</keyword>
<dbReference type="AlphaFoldDB" id="A0A9P3PSM2"/>
<gene>
    <name evidence="8" type="ORF">LshimejAT787_0806550</name>
</gene>
<dbReference type="GO" id="GO:0045493">
    <property type="term" value="P:xylan catabolic process"/>
    <property type="evidence" value="ECO:0007669"/>
    <property type="project" value="UniProtKB-KW"/>
</dbReference>
<proteinExistence type="inferred from homology"/>
<comment type="catalytic activity">
    <reaction evidence="6">
        <text>feruloyl-polysaccharide + H2O = ferulate + polysaccharide.</text>
        <dbReference type="EC" id="3.1.1.73"/>
    </reaction>
</comment>
<keyword evidence="2" id="KW-0119">Carbohydrate metabolism</keyword>
<dbReference type="Proteomes" id="UP001063166">
    <property type="component" value="Unassembled WGS sequence"/>
</dbReference>
<evidence type="ECO:0000256" key="3">
    <source>
        <dbReference type="ARBA" id="ARBA00022729"/>
    </source>
</evidence>
<feature type="signal peptide" evidence="7">
    <location>
        <begin position="1"/>
        <end position="24"/>
    </location>
</feature>
<keyword evidence="2" id="KW-0624">Polysaccharide degradation</keyword>
<evidence type="ECO:0000256" key="4">
    <source>
        <dbReference type="ARBA" id="ARBA00022801"/>
    </source>
</evidence>
<keyword evidence="2" id="KW-0858">Xylan degradation</keyword>
<keyword evidence="5" id="KW-1015">Disulfide bond</keyword>
<dbReference type="EC" id="3.1.1.-" evidence="7"/>
<evidence type="ECO:0000256" key="5">
    <source>
        <dbReference type="ARBA" id="ARBA00023157"/>
    </source>
</evidence>
<evidence type="ECO:0000256" key="7">
    <source>
        <dbReference type="RuleBase" id="RU361238"/>
    </source>
</evidence>
<feature type="chain" id="PRO_5040540671" description="Carboxylic ester hydrolase" evidence="7">
    <location>
        <begin position="25"/>
        <end position="378"/>
    </location>
</feature>
<keyword evidence="9" id="KW-1185">Reference proteome</keyword>
<keyword evidence="3 7" id="KW-0732">Signal</keyword>
<name>A0A9P3PSM2_LYOSH</name>
<comment type="similarity">
    <text evidence="7">Belongs to the tannase family.</text>
</comment>
<organism evidence="8 9">
    <name type="scientific">Lyophyllum shimeji</name>
    <name type="common">Hon-shimeji</name>
    <name type="synonym">Tricholoma shimeji</name>
    <dbReference type="NCBI Taxonomy" id="47721"/>
    <lineage>
        <taxon>Eukaryota</taxon>
        <taxon>Fungi</taxon>
        <taxon>Dikarya</taxon>
        <taxon>Basidiomycota</taxon>
        <taxon>Agaricomycotina</taxon>
        <taxon>Agaricomycetes</taxon>
        <taxon>Agaricomycetidae</taxon>
        <taxon>Agaricales</taxon>
        <taxon>Tricholomatineae</taxon>
        <taxon>Lyophyllaceae</taxon>
        <taxon>Lyophyllum</taxon>
    </lineage>
</organism>
<sequence length="378" mass="40836">MARLLSYILPSALWSLVAHGSVLGADPATTCTSLKTRLHLENTTILSTTHVVVPVNVSTPKGCLPEALISSPICRVQFVVNTTSTSSVFAEAGLPDTWYGRFLAVGNGGLGGCVDYQNIDYGTSLHFATVGSNNGHDGGVANGTAFLNHPEVINDFAYRAIHVQTVIGNKSCKPTTGTQAALKFPEDFDGIVAGAPATFCNDFLGWAGMMSRYDGAPNTSLIPPALWDLVAAEVLKQCDELDGMKDGLLLSLTPVHSALRLSSAWGRTRRTASQSRSCCTPLRAWNGGGRELADLFQWSINPLISGWYRFAVLNDTNYDFSEFGLREIELADRIDPGISTSSGDLSAFQKRGGKFITYHGRRDQFIPSGNSKRFYKLE</sequence>
<accession>A0A9P3PSM2</accession>
<dbReference type="PANTHER" id="PTHR33938:SF15">
    <property type="entry name" value="FERULOYL ESTERASE B-RELATED"/>
    <property type="match status" value="1"/>
</dbReference>
<evidence type="ECO:0000256" key="1">
    <source>
        <dbReference type="ARBA" id="ARBA00022487"/>
    </source>
</evidence>
<dbReference type="EMBL" id="BRPK01000008">
    <property type="protein sequence ID" value="GLB40784.1"/>
    <property type="molecule type" value="Genomic_DNA"/>
</dbReference>
<dbReference type="InterPro" id="IPR011118">
    <property type="entry name" value="Tannase/feruloyl_esterase"/>
</dbReference>
<protein>
    <recommendedName>
        <fullName evidence="7">Carboxylic ester hydrolase</fullName>
        <ecNumber evidence="7">3.1.1.-</ecNumber>
    </recommendedName>
</protein>
<evidence type="ECO:0000256" key="6">
    <source>
        <dbReference type="ARBA" id="ARBA00034075"/>
    </source>
</evidence>
<dbReference type="GO" id="GO:0030600">
    <property type="term" value="F:feruloyl esterase activity"/>
    <property type="evidence" value="ECO:0007669"/>
    <property type="project" value="UniProtKB-EC"/>
</dbReference>
<evidence type="ECO:0000256" key="2">
    <source>
        <dbReference type="ARBA" id="ARBA00022651"/>
    </source>
</evidence>
<keyword evidence="1" id="KW-0719">Serine esterase</keyword>
<dbReference type="OrthoDB" id="3039123at2759"/>
<reference evidence="8" key="1">
    <citation type="submission" date="2022-07" db="EMBL/GenBank/DDBJ databases">
        <title>The genome of Lyophyllum shimeji provides insight into the initial evolution of ectomycorrhizal fungal genome.</title>
        <authorList>
            <person name="Kobayashi Y."/>
            <person name="Shibata T."/>
            <person name="Hirakawa H."/>
            <person name="Shigenobu S."/>
            <person name="Nishiyama T."/>
            <person name="Yamada A."/>
            <person name="Hasebe M."/>
            <person name="Kawaguchi M."/>
        </authorList>
    </citation>
    <scope>NUCLEOTIDE SEQUENCE</scope>
    <source>
        <strain evidence="8">AT787</strain>
    </source>
</reference>
<evidence type="ECO:0000313" key="9">
    <source>
        <dbReference type="Proteomes" id="UP001063166"/>
    </source>
</evidence>
<comment type="caution">
    <text evidence="8">The sequence shown here is derived from an EMBL/GenBank/DDBJ whole genome shotgun (WGS) entry which is preliminary data.</text>
</comment>
<dbReference type="Pfam" id="PF07519">
    <property type="entry name" value="Tannase"/>
    <property type="match status" value="2"/>
</dbReference>